<reference evidence="2" key="2">
    <citation type="journal article" date="2015" name="Data Brief">
        <title>Shoot transcriptome of the giant reed, Arundo donax.</title>
        <authorList>
            <person name="Barrero R.A."/>
            <person name="Guerrero F.D."/>
            <person name="Moolhuijzen P."/>
            <person name="Goolsby J.A."/>
            <person name="Tidwell J."/>
            <person name="Bellgard S.E."/>
            <person name="Bellgard M.I."/>
        </authorList>
    </citation>
    <scope>NUCLEOTIDE SEQUENCE</scope>
    <source>
        <tissue evidence="2">Shoot tissue taken approximately 20 cm above the soil surface</tissue>
    </source>
</reference>
<accession>A0A0A8ZMW1</accession>
<proteinExistence type="predicted"/>
<feature type="transmembrane region" description="Helical" evidence="1">
    <location>
        <begin position="69"/>
        <end position="90"/>
    </location>
</feature>
<evidence type="ECO:0000313" key="2">
    <source>
        <dbReference type="EMBL" id="JAD39038.1"/>
    </source>
</evidence>
<keyword evidence="1" id="KW-1133">Transmembrane helix</keyword>
<sequence>MSDIYCLRPRSIHRTWFSIDTAAQWLGSDPMDALIAWTQVLYAHWRGPKNQHKEGDKKREQQQQQQKSISVFFVYISYFLASCHVLPVSWNLDQQNTA</sequence>
<organism evidence="2">
    <name type="scientific">Arundo donax</name>
    <name type="common">Giant reed</name>
    <name type="synonym">Donax arundinaceus</name>
    <dbReference type="NCBI Taxonomy" id="35708"/>
    <lineage>
        <taxon>Eukaryota</taxon>
        <taxon>Viridiplantae</taxon>
        <taxon>Streptophyta</taxon>
        <taxon>Embryophyta</taxon>
        <taxon>Tracheophyta</taxon>
        <taxon>Spermatophyta</taxon>
        <taxon>Magnoliopsida</taxon>
        <taxon>Liliopsida</taxon>
        <taxon>Poales</taxon>
        <taxon>Poaceae</taxon>
        <taxon>PACMAD clade</taxon>
        <taxon>Arundinoideae</taxon>
        <taxon>Arundineae</taxon>
        <taxon>Arundo</taxon>
    </lineage>
</organism>
<keyword evidence="1" id="KW-0812">Transmembrane</keyword>
<dbReference type="EMBL" id="GBRH01258857">
    <property type="protein sequence ID" value="JAD39038.1"/>
    <property type="molecule type" value="Transcribed_RNA"/>
</dbReference>
<keyword evidence="1" id="KW-0472">Membrane</keyword>
<dbReference type="AlphaFoldDB" id="A0A0A8ZMW1"/>
<protein>
    <submittedName>
        <fullName evidence="2">Uncharacterized protein</fullName>
    </submittedName>
</protein>
<name>A0A0A8ZMW1_ARUDO</name>
<evidence type="ECO:0000256" key="1">
    <source>
        <dbReference type="SAM" id="Phobius"/>
    </source>
</evidence>
<reference evidence="2" key="1">
    <citation type="submission" date="2014-09" db="EMBL/GenBank/DDBJ databases">
        <authorList>
            <person name="Magalhaes I.L.F."/>
            <person name="Oliveira U."/>
            <person name="Santos F.R."/>
            <person name="Vidigal T.H.D.A."/>
            <person name="Brescovit A.D."/>
            <person name="Santos A.J."/>
        </authorList>
    </citation>
    <scope>NUCLEOTIDE SEQUENCE</scope>
    <source>
        <tissue evidence="2">Shoot tissue taken approximately 20 cm above the soil surface</tissue>
    </source>
</reference>